<reference evidence="1 2" key="1">
    <citation type="submission" date="2018-02" db="EMBL/GenBank/DDBJ databases">
        <authorList>
            <person name="Machado R.A."/>
        </authorList>
    </citation>
    <scope>NUCLEOTIDE SEQUENCE [LARGE SCALE GENOMIC DNA]</scope>
    <source>
        <strain evidence="1 2">DSM 19724</strain>
    </source>
</reference>
<evidence type="ECO:0000313" key="1">
    <source>
        <dbReference type="EMBL" id="NHB93687.1"/>
    </source>
</evidence>
<evidence type="ECO:0000313" key="2">
    <source>
        <dbReference type="Proteomes" id="UP000591844"/>
    </source>
</evidence>
<protein>
    <submittedName>
        <fullName evidence="1">Uncharacterized protein</fullName>
    </submittedName>
</protein>
<organism evidence="1 2">
    <name type="scientific">Photorhabdus cinerea</name>
    <dbReference type="NCBI Taxonomy" id="471575"/>
    <lineage>
        <taxon>Bacteria</taxon>
        <taxon>Pseudomonadati</taxon>
        <taxon>Pseudomonadota</taxon>
        <taxon>Gammaproteobacteria</taxon>
        <taxon>Enterobacterales</taxon>
        <taxon>Morganellaceae</taxon>
        <taxon>Photorhabdus</taxon>
    </lineage>
</organism>
<keyword evidence="2" id="KW-1185">Reference proteome</keyword>
<dbReference type="EMBL" id="PUJW01000018">
    <property type="protein sequence ID" value="NHB93687.1"/>
    <property type="molecule type" value="Genomic_DNA"/>
</dbReference>
<dbReference type="Proteomes" id="UP000591844">
    <property type="component" value="Unassembled WGS sequence"/>
</dbReference>
<accession>A0A7X5QG62</accession>
<gene>
    <name evidence="1" type="ORF">C5469_16685</name>
</gene>
<proteinExistence type="predicted"/>
<name>A0A7X5QG62_9GAMM</name>
<comment type="caution">
    <text evidence="1">The sequence shown here is derived from an EMBL/GenBank/DDBJ whole genome shotgun (WGS) entry which is preliminary data.</text>
</comment>
<dbReference type="AlphaFoldDB" id="A0A7X5QG62"/>
<sequence length="61" mass="7205">MPAFIKYSDGDDSPIVRLKIFILCDNPVPARLYWPFKGSPFSDDYFLHRITRAGRYYTYLP</sequence>